<keyword evidence="3" id="KW-1185">Reference proteome</keyword>
<sequence>MPTPPYLLTPQPYRNLAAFIAVIGSLLLWRHYAGQGIAAFAAVMLLFAGALCAMAAVVLALHLRDNGTAIQSLLLMLWQIGFPLILMSRLYHQAV</sequence>
<evidence type="ECO:0000313" key="3">
    <source>
        <dbReference type="Proteomes" id="UP000829817"/>
    </source>
</evidence>
<gene>
    <name evidence="2" type="ORF">LVJ83_13040</name>
</gene>
<dbReference type="EMBL" id="CP091508">
    <property type="protein sequence ID" value="UOO81814.1"/>
    <property type="molecule type" value="Genomic_DNA"/>
</dbReference>
<feature type="transmembrane region" description="Helical" evidence="1">
    <location>
        <begin position="36"/>
        <end position="63"/>
    </location>
</feature>
<evidence type="ECO:0000313" key="2">
    <source>
        <dbReference type="EMBL" id="UOO81814.1"/>
    </source>
</evidence>
<keyword evidence="1" id="KW-0812">Transmembrane</keyword>
<proteinExistence type="predicted"/>
<dbReference type="Proteomes" id="UP000829817">
    <property type="component" value="Chromosome"/>
</dbReference>
<evidence type="ECO:0000256" key="1">
    <source>
        <dbReference type="SAM" id="Phobius"/>
    </source>
</evidence>
<feature type="transmembrane region" description="Helical" evidence="1">
    <location>
        <begin position="12"/>
        <end position="29"/>
    </location>
</feature>
<protein>
    <submittedName>
        <fullName evidence="2">Uncharacterized protein</fullName>
    </submittedName>
</protein>
<organism evidence="2 3">
    <name type="scientific">Uruburuella testudinis</name>
    <dbReference type="NCBI Taxonomy" id="1282863"/>
    <lineage>
        <taxon>Bacteria</taxon>
        <taxon>Pseudomonadati</taxon>
        <taxon>Pseudomonadota</taxon>
        <taxon>Betaproteobacteria</taxon>
        <taxon>Neisseriales</taxon>
        <taxon>Neisseriaceae</taxon>
        <taxon>Uruburuella</taxon>
    </lineage>
</organism>
<feature type="transmembrane region" description="Helical" evidence="1">
    <location>
        <begin position="69"/>
        <end position="91"/>
    </location>
</feature>
<dbReference type="RefSeq" id="WP_244785077.1">
    <property type="nucleotide sequence ID" value="NZ_CP091508.1"/>
</dbReference>
<reference evidence="2 3" key="1">
    <citation type="journal article" date="2022" name="Res Sq">
        <title>Evolution of multicellular longitudinally dividing oral cavity symbionts (Neisseriaceae).</title>
        <authorList>
            <person name="Nyongesa S."/>
            <person name="Weber P."/>
            <person name="Bernet E."/>
            <person name="Pullido F."/>
            <person name="Nieckarz M."/>
            <person name="Delaby M."/>
            <person name="Nieves C."/>
            <person name="Viehboeck T."/>
            <person name="Krause N."/>
            <person name="Rivera-Millot A."/>
            <person name="Nakamura A."/>
            <person name="Vischer N."/>
            <person name="VanNieuwenhze M."/>
            <person name="Brun Y."/>
            <person name="Cava F."/>
            <person name="Bulgheresi S."/>
            <person name="Veyrier F."/>
        </authorList>
    </citation>
    <scope>NUCLEOTIDE SEQUENCE [LARGE SCALE GENOMIC DNA]</scope>
    <source>
        <strain evidence="2 3">CCUG 63373m</strain>
    </source>
</reference>
<accession>A0ABY4DS01</accession>
<keyword evidence="1" id="KW-1133">Transmembrane helix</keyword>
<keyword evidence="1" id="KW-0472">Membrane</keyword>
<name>A0ABY4DS01_9NEIS</name>